<dbReference type="InterPro" id="IPR007267">
    <property type="entry name" value="GtrA_DPMS_TM"/>
</dbReference>
<dbReference type="AlphaFoldDB" id="A0A0F9R214"/>
<keyword evidence="3 5" id="KW-1133">Transmembrane helix</keyword>
<evidence type="ECO:0000256" key="1">
    <source>
        <dbReference type="ARBA" id="ARBA00004141"/>
    </source>
</evidence>
<gene>
    <name evidence="7" type="ORF">LCGC14_0649630</name>
</gene>
<sequence length="134" mass="14893">MSVFNQKFVRFSVVGLATAVSYTLLYLGFLALGVAQVVANGSAFLIAVVIQYFCQAAFTFERKLYDVNQIIRFSVMVWFGFLTSTLITGPMTTLFGLPDWTAALLVIVYLPLQNFTILTLWVFASTSSKTEMTS</sequence>
<accession>A0A0F9R214</accession>
<evidence type="ECO:0000256" key="2">
    <source>
        <dbReference type="ARBA" id="ARBA00022692"/>
    </source>
</evidence>
<evidence type="ECO:0000259" key="6">
    <source>
        <dbReference type="Pfam" id="PF04138"/>
    </source>
</evidence>
<feature type="transmembrane region" description="Helical" evidence="5">
    <location>
        <begin position="38"/>
        <end position="58"/>
    </location>
</feature>
<proteinExistence type="predicted"/>
<comment type="caution">
    <text evidence="7">The sequence shown here is derived from an EMBL/GenBank/DDBJ whole genome shotgun (WGS) entry which is preliminary data.</text>
</comment>
<dbReference type="Pfam" id="PF04138">
    <property type="entry name" value="GtrA_DPMS_TM"/>
    <property type="match status" value="1"/>
</dbReference>
<comment type="subcellular location">
    <subcellularLocation>
        <location evidence="1">Membrane</location>
        <topology evidence="1">Multi-pass membrane protein</topology>
    </subcellularLocation>
</comment>
<feature type="transmembrane region" description="Helical" evidence="5">
    <location>
        <begin position="100"/>
        <end position="124"/>
    </location>
</feature>
<feature type="transmembrane region" description="Helical" evidence="5">
    <location>
        <begin position="12"/>
        <end position="32"/>
    </location>
</feature>
<keyword evidence="4 5" id="KW-0472">Membrane</keyword>
<feature type="domain" description="GtrA/DPMS transmembrane" evidence="6">
    <location>
        <begin position="10"/>
        <end position="123"/>
    </location>
</feature>
<evidence type="ECO:0000256" key="5">
    <source>
        <dbReference type="SAM" id="Phobius"/>
    </source>
</evidence>
<evidence type="ECO:0000256" key="3">
    <source>
        <dbReference type="ARBA" id="ARBA00022989"/>
    </source>
</evidence>
<dbReference type="GO" id="GO:0000271">
    <property type="term" value="P:polysaccharide biosynthetic process"/>
    <property type="evidence" value="ECO:0007669"/>
    <property type="project" value="InterPro"/>
</dbReference>
<keyword evidence="2 5" id="KW-0812">Transmembrane</keyword>
<dbReference type="GO" id="GO:0016020">
    <property type="term" value="C:membrane"/>
    <property type="evidence" value="ECO:0007669"/>
    <property type="project" value="UniProtKB-SubCell"/>
</dbReference>
<dbReference type="EMBL" id="LAZR01001205">
    <property type="protein sequence ID" value="KKN48759.1"/>
    <property type="molecule type" value="Genomic_DNA"/>
</dbReference>
<feature type="transmembrane region" description="Helical" evidence="5">
    <location>
        <begin position="70"/>
        <end position="88"/>
    </location>
</feature>
<evidence type="ECO:0000256" key="4">
    <source>
        <dbReference type="ARBA" id="ARBA00023136"/>
    </source>
</evidence>
<evidence type="ECO:0000313" key="7">
    <source>
        <dbReference type="EMBL" id="KKN48759.1"/>
    </source>
</evidence>
<organism evidence="7">
    <name type="scientific">marine sediment metagenome</name>
    <dbReference type="NCBI Taxonomy" id="412755"/>
    <lineage>
        <taxon>unclassified sequences</taxon>
        <taxon>metagenomes</taxon>
        <taxon>ecological metagenomes</taxon>
    </lineage>
</organism>
<reference evidence="7" key="1">
    <citation type="journal article" date="2015" name="Nature">
        <title>Complex archaea that bridge the gap between prokaryotes and eukaryotes.</title>
        <authorList>
            <person name="Spang A."/>
            <person name="Saw J.H."/>
            <person name="Jorgensen S.L."/>
            <person name="Zaremba-Niedzwiedzka K."/>
            <person name="Martijn J."/>
            <person name="Lind A.E."/>
            <person name="van Eijk R."/>
            <person name="Schleper C."/>
            <person name="Guy L."/>
            <person name="Ettema T.J."/>
        </authorList>
    </citation>
    <scope>NUCLEOTIDE SEQUENCE</scope>
</reference>
<name>A0A0F9R214_9ZZZZ</name>
<protein>
    <recommendedName>
        <fullName evidence="6">GtrA/DPMS transmembrane domain-containing protein</fullName>
    </recommendedName>
</protein>